<evidence type="ECO:0000313" key="1">
    <source>
        <dbReference type="EMBL" id="PPQ66341.1"/>
    </source>
</evidence>
<accession>A0A409VJA2</accession>
<gene>
    <name evidence="1" type="ORF">CVT24_007178</name>
</gene>
<dbReference type="InterPro" id="IPR001753">
    <property type="entry name" value="Enoyl-CoA_hydra/iso"/>
</dbReference>
<comment type="caution">
    <text evidence="1">The sequence shown here is derived from an EMBL/GenBank/DDBJ whole genome shotgun (WGS) entry which is preliminary data.</text>
</comment>
<evidence type="ECO:0008006" key="3">
    <source>
        <dbReference type="Google" id="ProtNLM"/>
    </source>
</evidence>
<dbReference type="InParanoid" id="A0A409VJA2"/>
<dbReference type="AlphaFoldDB" id="A0A409VJA2"/>
<dbReference type="PANTHER" id="PTHR11941">
    <property type="entry name" value="ENOYL-COA HYDRATASE-RELATED"/>
    <property type="match status" value="1"/>
</dbReference>
<reference evidence="1 2" key="1">
    <citation type="journal article" date="2018" name="Evol. Lett.">
        <title>Horizontal gene cluster transfer increased hallucinogenic mushroom diversity.</title>
        <authorList>
            <person name="Reynolds H.T."/>
            <person name="Vijayakumar V."/>
            <person name="Gluck-Thaler E."/>
            <person name="Korotkin H.B."/>
            <person name="Matheny P.B."/>
            <person name="Slot J.C."/>
        </authorList>
    </citation>
    <scope>NUCLEOTIDE SEQUENCE [LARGE SCALE GENOMIC DNA]</scope>
    <source>
        <strain evidence="1 2">2629</strain>
    </source>
</reference>
<proteinExistence type="predicted"/>
<evidence type="ECO:0000313" key="2">
    <source>
        <dbReference type="Proteomes" id="UP000284842"/>
    </source>
</evidence>
<dbReference type="EMBL" id="NHTK01006045">
    <property type="protein sequence ID" value="PPQ66341.1"/>
    <property type="molecule type" value="Genomic_DNA"/>
</dbReference>
<dbReference type="SUPFAM" id="SSF52096">
    <property type="entry name" value="ClpP/crotonase"/>
    <property type="match status" value="1"/>
</dbReference>
<sequence length="296" mass="32387">MSNLQPPAHSEEIKVDFPAPHVLLLTFNRPKSLNAMTPQMTDSLKRLLDWFEKEPELWCVPSSLVVIVTGQGRLFCAGADLLQWNKNQQSGNSNEEEDIVGNEHGFGSISRRASTKPIIAAVVGGAYGGGVEMILNCDLVVASEDAKFALPEVKRGVVAIQGGQSFKKIIIVKRRLASEMLLLGRTITAVEARDRFGFVNTLVPARRVLPAALDMAKQIINNSPDAVQSTKLGLILTQKHNVFDTVSIHASSPESKRVYGGQNIKEGLKAFAEVCEPRVFTITVIVGIITIHYYLL</sequence>
<dbReference type="InterPro" id="IPR029045">
    <property type="entry name" value="ClpP/crotonase-like_dom_sf"/>
</dbReference>
<dbReference type="CDD" id="cd06558">
    <property type="entry name" value="crotonase-like"/>
    <property type="match status" value="1"/>
</dbReference>
<dbReference type="Gene3D" id="3.90.226.10">
    <property type="entry name" value="2-enoyl-CoA Hydratase, Chain A, domain 1"/>
    <property type="match status" value="1"/>
</dbReference>
<dbReference type="Proteomes" id="UP000284842">
    <property type="component" value="Unassembled WGS sequence"/>
</dbReference>
<dbReference type="Pfam" id="PF00378">
    <property type="entry name" value="ECH_1"/>
    <property type="match status" value="1"/>
</dbReference>
<dbReference type="GO" id="GO:0005739">
    <property type="term" value="C:mitochondrion"/>
    <property type="evidence" value="ECO:0007669"/>
    <property type="project" value="TreeGrafter"/>
</dbReference>
<dbReference type="STRING" id="181874.A0A409VJA2"/>
<dbReference type="OrthoDB" id="2139957at2759"/>
<dbReference type="GO" id="GO:0006635">
    <property type="term" value="P:fatty acid beta-oxidation"/>
    <property type="evidence" value="ECO:0007669"/>
    <property type="project" value="TreeGrafter"/>
</dbReference>
<organism evidence="1 2">
    <name type="scientific">Panaeolus cyanescens</name>
    <dbReference type="NCBI Taxonomy" id="181874"/>
    <lineage>
        <taxon>Eukaryota</taxon>
        <taxon>Fungi</taxon>
        <taxon>Dikarya</taxon>
        <taxon>Basidiomycota</taxon>
        <taxon>Agaricomycotina</taxon>
        <taxon>Agaricomycetes</taxon>
        <taxon>Agaricomycetidae</taxon>
        <taxon>Agaricales</taxon>
        <taxon>Agaricineae</taxon>
        <taxon>Galeropsidaceae</taxon>
        <taxon>Panaeolus</taxon>
    </lineage>
</organism>
<dbReference type="PANTHER" id="PTHR11941:SF158">
    <property type="entry name" value="ENOYL-COA HYDRATASE (AFU_ORTHOLOGUE AFUA_2G10650)"/>
    <property type="match status" value="1"/>
</dbReference>
<protein>
    <recommendedName>
        <fullName evidence="3">Enoyl-CoA hydratase</fullName>
    </recommendedName>
</protein>
<keyword evidence="2" id="KW-1185">Reference proteome</keyword>
<name>A0A409VJA2_9AGAR</name>